<evidence type="ECO:0000313" key="1">
    <source>
        <dbReference type="EMBL" id="CPR21221.1"/>
    </source>
</evidence>
<dbReference type="Proteomes" id="UP000033187">
    <property type="component" value="Chromosome 1"/>
</dbReference>
<reference evidence="2" key="1">
    <citation type="submission" date="2015-02" db="EMBL/GenBank/DDBJ databases">
        <authorList>
            <person name="Chooi Y.-H."/>
        </authorList>
    </citation>
    <scope>NUCLEOTIDE SEQUENCE [LARGE SCALE GENOMIC DNA]</scope>
    <source>
        <strain evidence="2">strain Y</strain>
    </source>
</reference>
<sequence>MRGNFFVGLIGVVLGGCASASSEITAQYVSPIPYQNYTCDQIGAEAARISQRAAQLAGIQDSKSTNDAVAMGVGLVLFWPSLFFIKGDGQTAAELGRLRGEFEALEQVSIQKNCGHKFRRDIQSSPTTTSSVTPPT</sequence>
<dbReference type="RefSeq" id="WP_046478754.1">
    <property type="nucleotide sequence ID" value="NZ_LN829118.1"/>
</dbReference>
<evidence type="ECO:0000313" key="2">
    <source>
        <dbReference type="Proteomes" id="UP000033187"/>
    </source>
</evidence>
<dbReference type="KEGG" id="fil:BN1229_v1_2963"/>
<organism evidence="1 2">
    <name type="scientific">Candidatus Filomicrobium marinum</name>
    <dbReference type="NCBI Taxonomy" id="1608628"/>
    <lineage>
        <taxon>Bacteria</taxon>
        <taxon>Pseudomonadati</taxon>
        <taxon>Pseudomonadota</taxon>
        <taxon>Alphaproteobacteria</taxon>
        <taxon>Hyphomicrobiales</taxon>
        <taxon>Hyphomicrobiaceae</taxon>
        <taxon>Filomicrobium</taxon>
    </lineage>
</organism>
<evidence type="ECO:0008006" key="3">
    <source>
        <dbReference type="Google" id="ProtNLM"/>
    </source>
</evidence>
<dbReference type="KEGG" id="fiy:BN1229_v1_2954"/>
<keyword evidence="2" id="KW-1185">Reference proteome</keyword>
<dbReference type="AlphaFoldDB" id="A0A0D6JHX6"/>
<name>A0A0D6JHX6_9HYPH</name>
<dbReference type="EMBL" id="LN829119">
    <property type="protein sequence ID" value="CPR21221.1"/>
    <property type="molecule type" value="Genomic_DNA"/>
</dbReference>
<proteinExistence type="predicted"/>
<protein>
    <recommendedName>
        <fullName evidence="3">Lipoprotein</fullName>
    </recommendedName>
</protein>
<accession>A0A0D6JHX6</accession>
<gene>
    <name evidence="1" type="ORF">YBN1229_v1_2954</name>
</gene>
<dbReference type="PROSITE" id="PS51257">
    <property type="entry name" value="PROKAR_LIPOPROTEIN"/>
    <property type="match status" value="1"/>
</dbReference>
<dbReference type="OrthoDB" id="7862470at2"/>